<accession>A0A814DJ54</accession>
<gene>
    <name evidence="2" type="ORF">SEV965_LOCUS8449</name>
</gene>
<evidence type="ECO:0000259" key="1">
    <source>
        <dbReference type="PROSITE" id="PS50181"/>
    </source>
</evidence>
<evidence type="ECO:0000313" key="2">
    <source>
        <dbReference type="EMBL" id="CAF0954812.1"/>
    </source>
</evidence>
<dbReference type="AlphaFoldDB" id="A0A814DJ54"/>
<reference evidence="2" key="1">
    <citation type="submission" date="2021-02" db="EMBL/GenBank/DDBJ databases">
        <authorList>
            <person name="Nowell W R."/>
        </authorList>
    </citation>
    <scope>NUCLEOTIDE SEQUENCE</scope>
</reference>
<dbReference type="Proteomes" id="UP000663889">
    <property type="component" value="Unassembled WGS sequence"/>
</dbReference>
<dbReference type="InterPro" id="IPR001810">
    <property type="entry name" value="F-box_dom"/>
</dbReference>
<proteinExistence type="predicted"/>
<sequence length="549" mass="64736">MDTSNNNRLNILDLPNEILLNIISKLSFIDVFYSLVDINERFYQLSVDPLYIRHLDMAVMTMKSLFEYTSSVDDQVLSKICENILPFIHSQVYKLTLEQHSIERILLNGSYPKLYSVSLVNFQKEKLFHYLTDNSILRHLLSQQITYLNIDIEKKHIDMKNEDLGGIYSYTSRRCEISRIFILILSLCKRLISLNFCQLFFKRNASICIHQIPQTRCMSESLTKLKVNVKDFDDCLYLLDSNLKCLSKLIINVEYIGPKGNFTLATKKLPKLKYFSLCSIYKTFNNDERIISLLHRMINLEELILFLSVVRFNSNVIDGIQLHDEILVHMPRLNKFTFSINAEFRIENDIKTDIRTKEDIQHSFIGKEFGQVQVGSYVYYKRLCSIIEYHIYTLPYQFENFLYLNNSFQGGMFHNVRRLTMKDNRHYFEHQLLKVISEDFPFLKELIIKNVLPQQKKQHSSSLITFRHLILLNLAQAHVDYAEEFLVDKNIHLPCLLNLRIKFESLEMVTKNFTNDATHLTCAKLKKLHIDDRSNEIIRTKETYALSYT</sequence>
<dbReference type="EMBL" id="CAJNOU010000312">
    <property type="protein sequence ID" value="CAF0954812.1"/>
    <property type="molecule type" value="Genomic_DNA"/>
</dbReference>
<evidence type="ECO:0000313" key="3">
    <source>
        <dbReference type="Proteomes" id="UP000663889"/>
    </source>
</evidence>
<comment type="caution">
    <text evidence="2">The sequence shown here is derived from an EMBL/GenBank/DDBJ whole genome shotgun (WGS) entry which is preliminary data.</text>
</comment>
<feature type="domain" description="F-box" evidence="1">
    <location>
        <begin position="8"/>
        <end position="55"/>
    </location>
</feature>
<name>A0A814DJ54_9BILA</name>
<dbReference type="Pfam" id="PF00646">
    <property type="entry name" value="F-box"/>
    <property type="match status" value="1"/>
</dbReference>
<organism evidence="2 3">
    <name type="scientific">Rotaria sordida</name>
    <dbReference type="NCBI Taxonomy" id="392033"/>
    <lineage>
        <taxon>Eukaryota</taxon>
        <taxon>Metazoa</taxon>
        <taxon>Spiralia</taxon>
        <taxon>Gnathifera</taxon>
        <taxon>Rotifera</taxon>
        <taxon>Eurotatoria</taxon>
        <taxon>Bdelloidea</taxon>
        <taxon>Philodinida</taxon>
        <taxon>Philodinidae</taxon>
        <taxon>Rotaria</taxon>
    </lineage>
</organism>
<protein>
    <recommendedName>
        <fullName evidence="1">F-box domain-containing protein</fullName>
    </recommendedName>
</protein>
<dbReference type="PROSITE" id="PS50181">
    <property type="entry name" value="FBOX"/>
    <property type="match status" value="1"/>
</dbReference>